<feature type="transmembrane region" description="Helical" evidence="7">
    <location>
        <begin position="34"/>
        <end position="55"/>
    </location>
</feature>
<evidence type="ECO:0000256" key="7">
    <source>
        <dbReference type="SAM" id="Phobius"/>
    </source>
</evidence>
<name>A0ABT8NFZ0_9BACL</name>
<keyword evidence="6 7" id="KW-0472">Membrane</keyword>
<evidence type="ECO:0000256" key="2">
    <source>
        <dbReference type="ARBA" id="ARBA00007362"/>
    </source>
</evidence>
<keyword evidence="5 7" id="KW-1133">Transmembrane helix</keyword>
<feature type="domain" description="EamA" evidence="8">
    <location>
        <begin position="10"/>
        <end position="139"/>
    </location>
</feature>
<feature type="transmembrane region" description="Helical" evidence="7">
    <location>
        <begin position="67"/>
        <end position="84"/>
    </location>
</feature>
<keyword evidence="4 7" id="KW-0812">Transmembrane</keyword>
<dbReference type="PANTHER" id="PTHR32322:SF18">
    <property type="entry name" value="S-ADENOSYLMETHIONINE_S-ADENOSYLHOMOCYSTEINE TRANSPORTER"/>
    <property type="match status" value="1"/>
</dbReference>
<reference evidence="9 10" key="1">
    <citation type="submission" date="2023-07" db="EMBL/GenBank/DDBJ databases">
        <title>Novel species in genus Planococcus.</title>
        <authorList>
            <person name="Ning S."/>
        </authorList>
    </citation>
    <scope>NUCLEOTIDE SEQUENCE [LARGE SCALE GENOMIC DNA]</scope>
    <source>
        <strain evidence="9 10">N017</strain>
    </source>
</reference>
<evidence type="ECO:0000313" key="10">
    <source>
        <dbReference type="Proteomes" id="UP001172142"/>
    </source>
</evidence>
<evidence type="ECO:0000256" key="6">
    <source>
        <dbReference type="ARBA" id="ARBA00023136"/>
    </source>
</evidence>
<evidence type="ECO:0000256" key="3">
    <source>
        <dbReference type="ARBA" id="ARBA00022475"/>
    </source>
</evidence>
<feature type="transmembrane region" description="Helical" evidence="7">
    <location>
        <begin position="123"/>
        <end position="140"/>
    </location>
</feature>
<feature type="transmembrane region" description="Helical" evidence="7">
    <location>
        <begin position="243"/>
        <end position="262"/>
    </location>
</feature>
<evidence type="ECO:0000259" key="8">
    <source>
        <dbReference type="Pfam" id="PF00892"/>
    </source>
</evidence>
<dbReference type="PANTHER" id="PTHR32322">
    <property type="entry name" value="INNER MEMBRANE TRANSPORTER"/>
    <property type="match status" value="1"/>
</dbReference>
<comment type="caution">
    <text evidence="9">The sequence shown here is derived from an EMBL/GenBank/DDBJ whole genome shotgun (WGS) entry which is preliminary data.</text>
</comment>
<feature type="transmembrane region" description="Helical" evidence="7">
    <location>
        <begin position="146"/>
        <end position="168"/>
    </location>
</feature>
<dbReference type="Proteomes" id="UP001172142">
    <property type="component" value="Unassembled WGS sequence"/>
</dbReference>
<gene>
    <name evidence="9" type="ORF">QWY13_15130</name>
</gene>
<feature type="domain" description="EamA" evidence="8">
    <location>
        <begin position="150"/>
        <end position="285"/>
    </location>
</feature>
<keyword evidence="10" id="KW-1185">Reference proteome</keyword>
<dbReference type="EMBL" id="JAUJWU010000004">
    <property type="protein sequence ID" value="MDN7246822.1"/>
    <property type="molecule type" value="Genomic_DNA"/>
</dbReference>
<sequence>MNKYMTRPMGLLLLLVVIWGVSWSIYKMALDYTPPILFAGLRSFIGGILLALVLLPAWRRIRWQENWKAYTISALLNAVLFYGLQTAGLEYLPGGLFSVLIYFQPVLIGIFAWMWLGEKMTAFKISGLLIGFLGILVISADSLTGNISITGIVMALFAALSWALGVIYVKKVGNKVDSMWMVAMQFIIGGTVLLAGGSAFESWSDIAWNFPYWIGLGFGATLGVPIAFVIYFHLLNNGEASKVAAFTFLVPLVAVLTGTLFMDEPVTATLVVGLVLIVLSIYLVNRKPANAAGLIPTKKSV</sequence>
<proteinExistence type="inferred from homology"/>
<feature type="transmembrane region" description="Helical" evidence="7">
    <location>
        <begin position="212"/>
        <end position="231"/>
    </location>
</feature>
<dbReference type="InterPro" id="IPR050638">
    <property type="entry name" value="AA-Vitamin_Transporters"/>
</dbReference>
<evidence type="ECO:0000256" key="4">
    <source>
        <dbReference type="ARBA" id="ARBA00022692"/>
    </source>
</evidence>
<dbReference type="InterPro" id="IPR037185">
    <property type="entry name" value="EmrE-like"/>
</dbReference>
<feature type="transmembrane region" description="Helical" evidence="7">
    <location>
        <begin position="96"/>
        <end position="116"/>
    </location>
</feature>
<dbReference type="SUPFAM" id="SSF103481">
    <property type="entry name" value="Multidrug resistance efflux transporter EmrE"/>
    <property type="match status" value="2"/>
</dbReference>
<accession>A0ABT8NFZ0</accession>
<comment type="subcellular location">
    <subcellularLocation>
        <location evidence="1">Cell membrane</location>
        <topology evidence="1">Multi-pass membrane protein</topology>
    </subcellularLocation>
</comment>
<evidence type="ECO:0000256" key="1">
    <source>
        <dbReference type="ARBA" id="ARBA00004651"/>
    </source>
</evidence>
<keyword evidence="3" id="KW-1003">Cell membrane</keyword>
<dbReference type="Pfam" id="PF00892">
    <property type="entry name" value="EamA"/>
    <property type="match status" value="2"/>
</dbReference>
<feature type="transmembrane region" description="Helical" evidence="7">
    <location>
        <begin position="180"/>
        <end position="200"/>
    </location>
</feature>
<dbReference type="RefSeq" id="WP_301857194.1">
    <property type="nucleotide sequence ID" value="NZ_JAUJWU010000004.1"/>
</dbReference>
<protein>
    <submittedName>
        <fullName evidence="9">DMT family transporter</fullName>
    </submittedName>
</protein>
<feature type="transmembrane region" description="Helical" evidence="7">
    <location>
        <begin position="268"/>
        <end position="285"/>
    </location>
</feature>
<evidence type="ECO:0000313" key="9">
    <source>
        <dbReference type="EMBL" id="MDN7246822.1"/>
    </source>
</evidence>
<comment type="similarity">
    <text evidence="2">Belongs to the EamA transporter family.</text>
</comment>
<organism evidence="9 10">
    <name type="scientific">Planococcus shenhongbingii</name>
    <dbReference type="NCBI Taxonomy" id="3058398"/>
    <lineage>
        <taxon>Bacteria</taxon>
        <taxon>Bacillati</taxon>
        <taxon>Bacillota</taxon>
        <taxon>Bacilli</taxon>
        <taxon>Bacillales</taxon>
        <taxon>Caryophanaceae</taxon>
        <taxon>Planococcus</taxon>
    </lineage>
</organism>
<evidence type="ECO:0000256" key="5">
    <source>
        <dbReference type="ARBA" id="ARBA00022989"/>
    </source>
</evidence>
<dbReference type="InterPro" id="IPR000620">
    <property type="entry name" value="EamA_dom"/>
</dbReference>